<feature type="region of interest" description="Disordered" evidence="1">
    <location>
        <begin position="48"/>
        <end position="75"/>
    </location>
</feature>
<feature type="compositionally biased region" description="Low complexity" evidence="1">
    <location>
        <begin position="48"/>
        <end position="64"/>
    </location>
</feature>
<dbReference type="EMBL" id="MQUR01000103">
    <property type="protein sequence ID" value="OLZ55064.1"/>
    <property type="molecule type" value="Genomic_DNA"/>
</dbReference>
<keyword evidence="3" id="KW-1185">Reference proteome</keyword>
<sequence length="75" mass="7697">MAGAEGAQPQAVADDEDRGEGAATAPTGGAYRLFLDFKHQGTVRTAAFTLPTSPASPTSPAAIPRDQNHTGAEHH</sequence>
<feature type="region of interest" description="Disordered" evidence="1">
    <location>
        <begin position="1"/>
        <end position="26"/>
    </location>
</feature>
<protein>
    <submittedName>
        <fullName evidence="2">Uncharacterized protein</fullName>
    </submittedName>
</protein>
<reference evidence="2 3" key="1">
    <citation type="submission" date="2016-01" db="EMBL/GenBank/DDBJ databases">
        <title>Streptomyces amritsarensis strain MTCC 11845 genome sequencing and assembly.</title>
        <authorList>
            <person name="Sharma D."/>
            <person name="Nair G.R."/>
            <person name="Kaur G."/>
            <person name="Manhas R.K."/>
            <person name="Mayilraj S."/>
        </authorList>
    </citation>
    <scope>NUCLEOTIDE SEQUENCE [LARGE SCALE GENOMIC DNA]</scope>
    <source>
        <strain evidence="2 3">MTCC 11845</strain>
    </source>
</reference>
<evidence type="ECO:0000256" key="1">
    <source>
        <dbReference type="SAM" id="MobiDB-lite"/>
    </source>
</evidence>
<comment type="caution">
    <text evidence="2">The sequence shown here is derived from an EMBL/GenBank/DDBJ whole genome shotgun (WGS) entry which is preliminary data.</text>
</comment>
<name>A0ABX3FTZ8_9ACTN</name>
<accession>A0ABX3FTZ8</accession>
<proteinExistence type="predicted"/>
<feature type="compositionally biased region" description="Basic and acidic residues" evidence="1">
    <location>
        <begin position="66"/>
        <end position="75"/>
    </location>
</feature>
<evidence type="ECO:0000313" key="2">
    <source>
        <dbReference type="EMBL" id="OLZ55064.1"/>
    </source>
</evidence>
<evidence type="ECO:0000313" key="3">
    <source>
        <dbReference type="Proteomes" id="UP000187151"/>
    </source>
</evidence>
<gene>
    <name evidence="2" type="ORF">AVW11_30335</name>
</gene>
<organism evidence="2 3">
    <name type="scientific">Streptomyces amritsarensis</name>
    <dbReference type="NCBI Taxonomy" id="681158"/>
    <lineage>
        <taxon>Bacteria</taxon>
        <taxon>Bacillati</taxon>
        <taxon>Actinomycetota</taxon>
        <taxon>Actinomycetes</taxon>
        <taxon>Kitasatosporales</taxon>
        <taxon>Streptomycetaceae</taxon>
        <taxon>Streptomyces</taxon>
    </lineage>
</organism>
<dbReference type="Proteomes" id="UP000187151">
    <property type="component" value="Unassembled WGS sequence"/>
</dbReference>